<gene>
    <name evidence="2" type="ORF">MUCCIDRAFT_113321</name>
</gene>
<dbReference type="STRING" id="747725.A0A168IEI7"/>
<evidence type="ECO:0000256" key="1">
    <source>
        <dbReference type="SAM" id="Coils"/>
    </source>
</evidence>
<dbReference type="VEuPathDB" id="FungiDB:MUCCIDRAFT_113321"/>
<sequence length="599" mass="69356">MVKANQKNEVAAKPKFQQTRLCFAPVSSPSTISKKKDNYAEKLEQEILDLKITVDQEPNEHEDVCKECDIARPRIYCTALKRDSTEPCTYSFCDACVKEWANEDMEWIENNDTDYVYKNGDTIQHRPDVSSIKWACLVCRGLCKCGYCAKQPVVPKKKGSKLLFNMAPVKQIDPPELQQLEMLYSEEELWMRLQIREFIFRFGELYGLDDRVLSNLQNAQGDWKIKRLGAYLVYHCLFIMSQSTEYEAPLSSLSIETIPQKAKAILDGWIKEKKLAKYYLDNQSRYQALMDILTAEGMTGRRWQDVAELLVLAEHDDIPIPTLPLKKPKVESEEDEEYDAMDIDEEDELLKEVERYRKPVRNTALLPAQTELKLIYMLLELLLFHTQIRQSLSVPSHAGSASKEVRDMVLDLKKYIKEYNVEAAQNKSKRYKLTTRINQLMAVRGKREELKAAQIELDELETLIRDERIDLETKKIQLDIASAKSQKRMEPAGVDMLGNEYWIFNDLLDHLSHASDYRNSEQCWAYGIVIIGPGFVHPEEHGVQWWCIKGTKNMKHLVKWLQQQTDGKDTGDLVKKINERIDHLTALECVVYGEGFFSV</sequence>
<name>A0A168IEI7_MUCCL</name>
<protein>
    <recommendedName>
        <fullName evidence="4">RING-type domain-containing protein</fullName>
    </recommendedName>
</protein>
<organism evidence="2 3">
    <name type="scientific">Mucor lusitanicus CBS 277.49</name>
    <dbReference type="NCBI Taxonomy" id="747725"/>
    <lineage>
        <taxon>Eukaryota</taxon>
        <taxon>Fungi</taxon>
        <taxon>Fungi incertae sedis</taxon>
        <taxon>Mucoromycota</taxon>
        <taxon>Mucoromycotina</taxon>
        <taxon>Mucoromycetes</taxon>
        <taxon>Mucorales</taxon>
        <taxon>Mucorineae</taxon>
        <taxon>Mucoraceae</taxon>
        <taxon>Mucor</taxon>
    </lineage>
</organism>
<dbReference type="OrthoDB" id="298344at2759"/>
<dbReference type="Proteomes" id="UP000077051">
    <property type="component" value="Unassembled WGS sequence"/>
</dbReference>
<comment type="caution">
    <text evidence="2">The sequence shown here is derived from an EMBL/GenBank/DDBJ whole genome shotgun (WGS) entry which is preliminary data.</text>
</comment>
<keyword evidence="3" id="KW-1185">Reference proteome</keyword>
<dbReference type="EMBL" id="AMYB01000007">
    <property type="protein sequence ID" value="OAC99877.1"/>
    <property type="molecule type" value="Genomic_DNA"/>
</dbReference>
<reference evidence="2 3" key="1">
    <citation type="submission" date="2015-06" db="EMBL/GenBank/DDBJ databases">
        <title>Expansion of signal transduction pathways in fungi by whole-genome duplication.</title>
        <authorList>
            <consortium name="DOE Joint Genome Institute"/>
            <person name="Corrochano L.M."/>
            <person name="Kuo A."/>
            <person name="Marcet-Houben M."/>
            <person name="Polaino S."/>
            <person name="Salamov A."/>
            <person name="Villalobos J.M."/>
            <person name="Alvarez M.I."/>
            <person name="Avalos J."/>
            <person name="Benito E.P."/>
            <person name="Benoit I."/>
            <person name="Burger G."/>
            <person name="Camino L.P."/>
            <person name="Canovas D."/>
            <person name="Cerda-Olmedo E."/>
            <person name="Cheng J.-F."/>
            <person name="Dominguez A."/>
            <person name="Elias M."/>
            <person name="Eslava A.P."/>
            <person name="Glaser F."/>
            <person name="Grimwood J."/>
            <person name="Gutierrez G."/>
            <person name="Heitman J."/>
            <person name="Henrissat B."/>
            <person name="Iturriaga E.A."/>
            <person name="Lang B.F."/>
            <person name="Lavin J.L."/>
            <person name="Lee S."/>
            <person name="Li W."/>
            <person name="Lindquist E."/>
            <person name="Lopez-Garcia S."/>
            <person name="Luque E.M."/>
            <person name="Marcos A.T."/>
            <person name="Martin J."/>
            <person name="Mccluskey K."/>
            <person name="Medina H.R."/>
            <person name="Miralles-Duran A."/>
            <person name="Miyazaki A."/>
            <person name="Munoz-Torres E."/>
            <person name="Oguiza J.A."/>
            <person name="Ohm R."/>
            <person name="Olmedo M."/>
            <person name="Orejas M."/>
            <person name="Ortiz-Castellanos L."/>
            <person name="Pisabarro A.G."/>
            <person name="Rodriguez-Romero J."/>
            <person name="Ruiz-Herrera J."/>
            <person name="Ruiz-Vazquez R."/>
            <person name="Sanz C."/>
            <person name="Schackwitz W."/>
            <person name="Schmutz J."/>
            <person name="Shahriari M."/>
            <person name="Shelest E."/>
            <person name="Silva-Franco F."/>
            <person name="Soanes D."/>
            <person name="Syed K."/>
            <person name="Tagua V.G."/>
            <person name="Talbot N.J."/>
            <person name="Thon M."/>
            <person name="De Vries R.P."/>
            <person name="Wiebenga A."/>
            <person name="Yadav J.S."/>
            <person name="Braun E.L."/>
            <person name="Baker S."/>
            <person name="Garre V."/>
            <person name="Horwitz B."/>
            <person name="Torres-Martinez S."/>
            <person name="Idnurm A."/>
            <person name="Herrera-Estrella A."/>
            <person name="Gabaldon T."/>
            <person name="Grigoriev I.V."/>
        </authorList>
    </citation>
    <scope>NUCLEOTIDE SEQUENCE [LARGE SCALE GENOMIC DNA]</scope>
    <source>
        <strain evidence="2 3">CBS 277.49</strain>
    </source>
</reference>
<accession>A0A168IEI7</accession>
<evidence type="ECO:0000313" key="3">
    <source>
        <dbReference type="Proteomes" id="UP000077051"/>
    </source>
</evidence>
<evidence type="ECO:0000313" key="2">
    <source>
        <dbReference type="EMBL" id="OAC99877.1"/>
    </source>
</evidence>
<evidence type="ECO:0008006" key="4">
    <source>
        <dbReference type="Google" id="ProtNLM"/>
    </source>
</evidence>
<feature type="coiled-coil region" evidence="1">
    <location>
        <begin position="443"/>
        <end position="477"/>
    </location>
</feature>
<keyword evidence="1" id="KW-0175">Coiled coil</keyword>
<dbReference type="AlphaFoldDB" id="A0A168IEI7"/>
<proteinExistence type="predicted"/>